<evidence type="ECO:0000259" key="1">
    <source>
        <dbReference type="Pfam" id="PF10077"/>
    </source>
</evidence>
<dbReference type="AlphaFoldDB" id="A0A068NU79"/>
<dbReference type="Pfam" id="PF10077">
    <property type="entry name" value="DUF2314"/>
    <property type="match status" value="1"/>
</dbReference>
<name>A0A068NU79_FIMGI</name>
<protein>
    <recommendedName>
        <fullName evidence="1">DUF2314 domain-containing protein</fullName>
    </recommendedName>
</protein>
<dbReference type="InterPro" id="IPR018756">
    <property type="entry name" value="DUF2314"/>
</dbReference>
<keyword evidence="3" id="KW-1185">Reference proteome</keyword>
<dbReference type="HOGENOM" id="CLU_129853_1_0_0"/>
<evidence type="ECO:0000313" key="3">
    <source>
        <dbReference type="Proteomes" id="UP000027982"/>
    </source>
</evidence>
<feature type="domain" description="DUF2314" evidence="1">
    <location>
        <begin position="31"/>
        <end position="134"/>
    </location>
</feature>
<accession>A0A068NU79</accession>
<dbReference type="EMBL" id="CP007139">
    <property type="protein sequence ID" value="AIE85159.1"/>
    <property type="molecule type" value="Genomic_DNA"/>
</dbReference>
<evidence type="ECO:0000313" key="2">
    <source>
        <dbReference type="EMBL" id="AIE85159.1"/>
    </source>
</evidence>
<organism evidence="2 3">
    <name type="scientific">Fimbriimonas ginsengisoli Gsoil 348</name>
    <dbReference type="NCBI Taxonomy" id="661478"/>
    <lineage>
        <taxon>Bacteria</taxon>
        <taxon>Bacillati</taxon>
        <taxon>Armatimonadota</taxon>
        <taxon>Fimbriimonadia</taxon>
        <taxon>Fimbriimonadales</taxon>
        <taxon>Fimbriimonadaceae</taxon>
        <taxon>Fimbriimonas</taxon>
    </lineage>
</organism>
<proteinExistence type="predicted"/>
<reference evidence="2 3" key="1">
    <citation type="journal article" date="2014" name="PLoS ONE">
        <title>The first complete genome sequence of the class fimbriimonadia in the phylum armatimonadetes.</title>
        <authorList>
            <person name="Hu Z.Y."/>
            <person name="Wang Y.Z."/>
            <person name="Im W.T."/>
            <person name="Wang S.Y."/>
            <person name="Zhao G.P."/>
            <person name="Zheng H.J."/>
            <person name="Quan Z.X."/>
        </authorList>
    </citation>
    <scope>NUCLEOTIDE SEQUENCE [LARGE SCALE GENOMIC DNA]</scope>
    <source>
        <strain evidence="2">Gsoil 348</strain>
    </source>
</reference>
<sequence length="138" mass="15184">MLATIAGLILLIVASKMLTPSRVVRVAHGNKPLQDASRKAQAELPTFIDALKHRTDGQRFFVRGNFKTTGGPEYLWVKDVAFDGTDFHGTLDESPMLYRKAKRGDPVTMKRNEVYDWAIKEGSSVKGAYTTKIVGSGG</sequence>
<gene>
    <name evidence="2" type="ORF">OP10G_1791</name>
</gene>
<dbReference type="KEGG" id="fgi:OP10G_1791"/>
<dbReference type="Proteomes" id="UP000027982">
    <property type="component" value="Chromosome"/>
</dbReference>